<comment type="caution">
    <text evidence="23">The sequence shown here is derived from an EMBL/GenBank/DDBJ whole genome shotgun (WGS) entry which is preliminary data.</text>
</comment>
<keyword evidence="6" id="KW-0964">Secreted</keyword>
<evidence type="ECO:0000256" key="12">
    <source>
        <dbReference type="ARBA" id="ARBA00022824"/>
    </source>
</evidence>
<evidence type="ECO:0000259" key="22">
    <source>
        <dbReference type="Pfam" id="PF04389"/>
    </source>
</evidence>
<evidence type="ECO:0000256" key="5">
    <source>
        <dbReference type="ARBA" id="ARBA00014116"/>
    </source>
</evidence>
<gene>
    <name evidence="23" type="ORF">NK718_17730</name>
</gene>
<dbReference type="PANTHER" id="PTHR12053">
    <property type="entry name" value="PROTEASE FAMILY M28 PLASMA GLUTAMATE CARBOXYPEPTIDASE-RELATED"/>
    <property type="match status" value="1"/>
</dbReference>
<evidence type="ECO:0000256" key="16">
    <source>
        <dbReference type="ARBA" id="ARBA00023145"/>
    </source>
</evidence>
<evidence type="ECO:0000313" key="24">
    <source>
        <dbReference type="Proteomes" id="UP001205890"/>
    </source>
</evidence>
<dbReference type="PANTHER" id="PTHR12053:SF3">
    <property type="entry name" value="CARBOXYPEPTIDASE Q"/>
    <property type="match status" value="1"/>
</dbReference>
<proteinExistence type="predicted"/>
<keyword evidence="12" id="KW-0256">Endoplasmic reticulum</keyword>
<dbReference type="Proteomes" id="UP001205890">
    <property type="component" value="Unassembled WGS sequence"/>
</dbReference>
<comment type="subunit">
    <text evidence="19">Homodimer. The monomeric form is inactive while the homodimer is active.</text>
</comment>
<evidence type="ECO:0000256" key="18">
    <source>
        <dbReference type="ARBA" id="ARBA00023228"/>
    </source>
</evidence>
<evidence type="ECO:0000313" key="23">
    <source>
        <dbReference type="EMBL" id="MCP8940371.1"/>
    </source>
</evidence>
<evidence type="ECO:0000259" key="21">
    <source>
        <dbReference type="Pfam" id="PF02225"/>
    </source>
</evidence>
<evidence type="ECO:0000256" key="9">
    <source>
        <dbReference type="ARBA" id="ARBA00022723"/>
    </source>
</evidence>
<keyword evidence="18" id="KW-0458">Lysosome</keyword>
<evidence type="ECO:0000256" key="20">
    <source>
        <dbReference type="ARBA" id="ARBA00033328"/>
    </source>
</evidence>
<dbReference type="Pfam" id="PF02225">
    <property type="entry name" value="PA"/>
    <property type="match status" value="1"/>
</dbReference>
<evidence type="ECO:0000256" key="4">
    <source>
        <dbReference type="ARBA" id="ARBA00004613"/>
    </source>
</evidence>
<keyword evidence="24" id="KW-1185">Reference proteome</keyword>
<dbReference type="SUPFAM" id="SSF53187">
    <property type="entry name" value="Zn-dependent exopeptidases"/>
    <property type="match status" value="1"/>
</dbReference>
<reference evidence="23 24" key="1">
    <citation type="submission" date="2022-07" db="EMBL/GenBank/DDBJ databases">
        <authorList>
            <person name="Li W.-J."/>
            <person name="Deng Q.-Q."/>
        </authorList>
    </citation>
    <scope>NUCLEOTIDE SEQUENCE [LARGE SCALE GENOMIC DNA]</scope>
    <source>
        <strain evidence="23 24">SYSU M60028</strain>
    </source>
</reference>
<evidence type="ECO:0000256" key="19">
    <source>
        <dbReference type="ARBA" id="ARBA00025833"/>
    </source>
</evidence>
<keyword evidence="11" id="KW-0378">Hydrolase</keyword>
<keyword evidence="7" id="KW-0121">Carboxypeptidase</keyword>
<evidence type="ECO:0000256" key="13">
    <source>
        <dbReference type="ARBA" id="ARBA00022833"/>
    </source>
</evidence>
<dbReference type="RefSeq" id="WP_254745016.1">
    <property type="nucleotide sequence ID" value="NZ_JANCLU010000020.1"/>
</dbReference>
<dbReference type="InterPro" id="IPR003137">
    <property type="entry name" value="PA_domain"/>
</dbReference>
<evidence type="ECO:0000256" key="17">
    <source>
        <dbReference type="ARBA" id="ARBA00023180"/>
    </source>
</evidence>
<dbReference type="Gene3D" id="3.40.630.10">
    <property type="entry name" value="Zn peptidases"/>
    <property type="match status" value="1"/>
</dbReference>
<comment type="subcellular location">
    <subcellularLocation>
        <location evidence="1">Endoplasmic reticulum</location>
    </subcellularLocation>
    <subcellularLocation>
        <location evidence="3">Golgi apparatus</location>
    </subcellularLocation>
    <subcellularLocation>
        <location evidence="2">Lysosome</location>
    </subcellularLocation>
    <subcellularLocation>
        <location evidence="4">Secreted</location>
    </subcellularLocation>
</comment>
<evidence type="ECO:0000256" key="10">
    <source>
        <dbReference type="ARBA" id="ARBA00022729"/>
    </source>
</evidence>
<dbReference type="InterPro" id="IPR007484">
    <property type="entry name" value="Peptidase_M28"/>
</dbReference>
<evidence type="ECO:0000256" key="7">
    <source>
        <dbReference type="ARBA" id="ARBA00022645"/>
    </source>
</evidence>
<keyword evidence="14" id="KW-0333">Golgi apparatus</keyword>
<dbReference type="Pfam" id="PF04389">
    <property type="entry name" value="Peptidase_M28"/>
    <property type="match status" value="1"/>
</dbReference>
<evidence type="ECO:0000256" key="1">
    <source>
        <dbReference type="ARBA" id="ARBA00004240"/>
    </source>
</evidence>
<dbReference type="EMBL" id="JANCLU010000020">
    <property type="protein sequence ID" value="MCP8940371.1"/>
    <property type="molecule type" value="Genomic_DNA"/>
</dbReference>
<accession>A0ABT1LHE4</accession>
<protein>
    <recommendedName>
        <fullName evidence="5">Carboxypeptidase Q</fullName>
    </recommendedName>
    <alternativeName>
        <fullName evidence="20">Plasma glutamate carboxypeptidase</fullName>
    </alternativeName>
</protein>
<keyword evidence="17" id="KW-0325">Glycoprotein</keyword>
<name>A0ABT1LHE4_9HYPH</name>
<organism evidence="23 24">
    <name type="scientific">Alsobacter ponti</name>
    <dbReference type="NCBI Taxonomy" id="2962936"/>
    <lineage>
        <taxon>Bacteria</taxon>
        <taxon>Pseudomonadati</taxon>
        <taxon>Pseudomonadota</taxon>
        <taxon>Alphaproteobacteria</taxon>
        <taxon>Hyphomicrobiales</taxon>
        <taxon>Alsobacteraceae</taxon>
        <taxon>Alsobacter</taxon>
    </lineage>
</organism>
<dbReference type="InterPro" id="IPR039866">
    <property type="entry name" value="CPQ"/>
</dbReference>
<keyword evidence="13" id="KW-0862">Zinc</keyword>
<keyword evidence="16" id="KW-0865">Zymogen</keyword>
<evidence type="ECO:0000256" key="6">
    <source>
        <dbReference type="ARBA" id="ARBA00022525"/>
    </source>
</evidence>
<dbReference type="CDD" id="cd00538">
    <property type="entry name" value="PA"/>
    <property type="match status" value="1"/>
</dbReference>
<dbReference type="Gene3D" id="3.50.30.30">
    <property type="match status" value="1"/>
</dbReference>
<keyword evidence="10" id="KW-0732">Signal</keyword>
<evidence type="ECO:0000256" key="14">
    <source>
        <dbReference type="ARBA" id="ARBA00023034"/>
    </source>
</evidence>
<evidence type="ECO:0000256" key="15">
    <source>
        <dbReference type="ARBA" id="ARBA00023049"/>
    </source>
</evidence>
<feature type="domain" description="PA" evidence="21">
    <location>
        <begin position="91"/>
        <end position="195"/>
    </location>
</feature>
<evidence type="ECO:0000256" key="2">
    <source>
        <dbReference type="ARBA" id="ARBA00004371"/>
    </source>
</evidence>
<keyword evidence="15" id="KW-0482">Metalloprotease</keyword>
<keyword evidence="9" id="KW-0479">Metal-binding</keyword>
<evidence type="ECO:0000256" key="11">
    <source>
        <dbReference type="ARBA" id="ARBA00022801"/>
    </source>
</evidence>
<evidence type="ECO:0000256" key="3">
    <source>
        <dbReference type="ARBA" id="ARBA00004555"/>
    </source>
</evidence>
<feature type="domain" description="Peptidase M28" evidence="22">
    <location>
        <begin position="222"/>
        <end position="413"/>
    </location>
</feature>
<sequence>MAHPEILAEVSLDVPWKLVEDFSTRPRWKPEDVNASADVIVAALQKAGVPVTVHEAEIYLSVPYDARVKAGGRVIRAKPPAYAIDCRGGITAPIVHVPATYSRGVTTLFAKNQDADASSADRIRGKIVISEGFAFPQKMREFEEKGAVGIIAMNPGVDIHWGICTSIWGTPDLDDLPRKPKIPVVAVNNADGKALIELASRGESVTIETEMREGWFTQKLPVVEIKGTVEPDKFVLLHGHYDSWDVGVGDNATGDAAMVEIARVLWKHRAGLRRTVRIAWWPGHSTGRYAGSTWFADKFAIDLDENCVAQVNCDSPGCRWATLFKDVSWMSETEGYVQGVIKEVCGLDSHGERPHRAGDYSFNNIGISSFFMLSSTMPDDLRAAKGYYAVGGCGGNIAWHTENDTMDIADRDILLRDIKVYLGSILGVANAEILPFDWRATTREFGETLDRYAKAAGAAFDFSETRAALASLDAALGRFHDRIAAGKADAAKANDAIVALARILVPINFTVAPRFRHDPATPVPPLPTLAVATEIANLDAPTQGFAKVQLTRGQNRLVAALRAAQRLVEAAA</sequence>
<keyword evidence="8" id="KW-0645">Protease</keyword>
<evidence type="ECO:0000256" key="8">
    <source>
        <dbReference type="ARBA" id="ARBA00022670"/>
    </source>
</evidence>